<dbReference type="EMBL" id="PNBA02000012">
    <property type="protein sequence ID" value="KAG6406161.1"/>
    <property type="molecule type" value="Genomic_DNA"/>
</dbReference>
<gene>
    <name evidence="1" type="ORF">SASPL_133760</name>
</gene>
<sequence>MPFQEASNEEIHLFIVAAVVSPLPNQNHSAAAARGQPRPILFLPDMRFGFSSANAVVSSNLDNSEGQLCSKYLNPSDFITTVTMLFLNNGYELMRSTDYTPDGAGLASGGGGGVILVWERRDGGGDDEEMDFFVACCLKGHKGAVLSLVCVSDGFVTR</sequence>
<reference evidence="1" key="2">
    <citation type="submission" date="2020-08" db="EMBL/GenBank/DDBJ databases">
        <title>Plant Genome Project.</title>
        <authorList>
            <person name="Zhang R.-G."/>
        </authorList>
    </citation>
    <scope>NUCLEOTIDE SEQUENCE</scope>
    <source>
        <strain evidence="1">Huo1</strain>
        <tissue evidence="1">Leaf</tissue>
    </source>
</reference>
<dbReference type="InterPro" id="IPR036322">
    <property type="entry name" value="WD40_repeat_dom_sf"/>
</dbReference>
<name>A0A8X8X3B0_SALSN</name>
<keyword evidence="2" id="KW-1185">Reference proteome</keyword>
<dbReference type="AlphaFoldDB" id="A0A8X8X3B0"/>
<comment type="caution">
    <text evidence="1">The sequence shown here is derived from an EMBL/GenBank/DDBJ whole genome shotgun (WGS) entry which is preliminary data.</text>
</comment>
<accession>A0A8X8X3B0</accession>
<organism evidence="1">
    <name type="scientific">Salvia splendens</name>
    <name type="common">Scarlet sage</name>
    <dbReference type="NCBI Taxonomy" id="180675"/>
    <lineage>
        <taxon>Eukaryota</taxon>
        <taxon>Viridiplantae</taxon>
        <taxon>Streptophyta</taxon>
        <taxon>Embryophyta</taxon>
        <taxon>Tracheophyta</taxon>
        <taxon>Spermatophyta</taxon>
        <taxon>Magnoliopsida</taxon>
        <taxon>eudicotyledons</taxon>
        <taxon>Gunneridae</taxon>
        <taxon>Pentapetalae</taxon>
        <taxon>asterids</taxon>
        <taxon>lamiids</taxon>
        <taxon>Lamiales</taxon>
        <taxon>Lamiaceae</taxon>
        <taxon>Nepetoideae</taxon>
        <taxon>Mentheae</taxon>
        <taxon>Salviinae</taxon>
        <taxon>Salvia</taxon>
        <taxon>Salvia subgen. Calosphace</taxon>
        <taxon>core Calosphace</taxon>
    </lineage>
</organism>
<evidence type="ECO:0000313" key="2">
    <source>
        <dbReference type="Proteomes" id="UP000298416"/>
    </source>
</evidence>
<proteinExistence type="predicted"/>
<dbReference type="SUPFAM" id="SSF50978">
    <property type="entry name" value="WD40 repeat-like"/>
    <property type="match status" value="1"/>
</dbReference>
<evidence type="ECO:0000313" key="1">
    <source>
        <dbReference type="EMBL" id="KAG6406161.1"/>
    </source>
</evidence>
<dbReference type="InterPro" id="IPR015943">
    <property type="entry name" value="WD40/YVTN_repeat-like_dom_sf"/>
</dbReference>
<protein>
    <submittedName>
        <fullName evidence="1">Uncharacterized protein</fullName>
    </submittedName>
</protein>
<reference evidence="1" key="1">
    <citation type="submission" date="2018-01" db="EMBL/GenBank/DDBJ databases">
        <authorList>
            <person name="Mao J.F."/>
        </authorList>
    </citation>
    <scope>NUCLEOTIDE SEQUENCE</scope>
    <source>
        <strain evidence="1">Huo1</strain>
        <tissue evidence="1">Leaf</tissue>
    </source>
</reference>
<dbReference type="Gene3D" id="2.130.10.10">
    <property type="entry name" value="YVTN repeat-like/Quinoprotein amine dehydrogenase"/>
    <property type="match status" value="1"/>
</dbReference>
<dbReference type="Proteomes" id="UP000298416">
    <property type="component" value="Unassembled WGS sequence"/>
</dbReference>